<evidence type="ECO:0000313" key="7">
    <source>
        <dbReference type="EMBL" id="EGD78338.1"/>
    </source>
</evidence>
<dbReference type="PIRSF" id="PIRSF005859">
    <property type="entry name" value="PBR"/>
    <property type="match status" value="1"/>
</dbReference>
<proteinExistence type="inferred from homology"/>
<evidence type="ECO:0000256" key="4">
    <source>
        <dbReference type="ARBA" id="ARBA00022989"/>
    </source>
</evidence>
<name>F2UMI9_SALR5</name>
<keyword evidence="3 6" id="KW-0812">Transmembrane</keyword>
<dbReference type="PANTHER" id="PTHR10057">
    <property type="entry name" value="PERIPHERAL-TYPE BENZODIAZEPINE RECEPTOR"/>
    <property type="match status" value="1"/>
</dbReference>
<dbReference type="CDD" id="cd15904">
    <property type="entry name" value="TSPO_MBR"/>
    <property type="match status" value="1"/>
</dbReference>
<evidence type="ECO:0000256" key="5">
    <source>
        <dbReference type="ARBA" id="ARBA00023136"/>
    </source>
</evidence>
<dbReference type="Gene3D" id="1.20.1260.100">
    <property type="entry name" value="TspO/MBR protein"/>
    <property type="match status" value="1"/>
</dbReference>
<evidence type="ECO:0000256" key="1">
    <source>
        <dbReference type="ARBA" id="ARBA00004141"/>
    </source>
</evidence>
<keyword evidence="8" id="KW-1185">Reference proteome</keyword>
<dbReference type="FunFam" id="1.20.1260.100:FF:000001">
    <property type="entry name" value="translocator protein 2"/>
    <property type="match status" value="1"/>
</dbReference>
<comment type="subcellular location">
    <subcellularLocation>
        <location evidence="1">Membrane</location>
        <topology evidence="1">Multi-pass membrane protein</topology>
    </subcellularLocation>
</comment>
<evidence type="ECO:0000256" key="3">
    <source>
        <dbReference type="ARBA" id="ARBA00022692"/>
    </source>
</evidence>
<comment type="similarity">
    <text evidence="2">Belongs to the TspO/BZRP family.</text>
</comment>
<dbReference type="Pfam" id="PF03073">
    <property type="entry name" value="TspO_MBR"/>
    <property type="match status" value="1"/>
</dbReference>
<dbReference type="KEGG" id="sre:PTSG_09404"/>
<dbReference type="InterPro" id="IPR038330">
    <property type="entry name" value="TspO/MBR-related_sf"/>
</dbReference>
<dbReference type="OMA" id="WSWLFFG"/>
<gene>
    <name evidence="7" type="ORF">PTSG_09404</name>
</gene>
<evidence type="ECO:0000256" key="2">
    <source>
        <dbReference type="ARBA" id="ARBA00007524"/>
    </source>
</evidence>
<protein>
    <submittedName>
        <fullName evidence="7">Uncharacterized protein</fullName>
    </submittedName>
</protein>
<dbReference type="eggNOG" id="KOG3797">
    <property type="taxonomic scope" value="Eukaryota"/>
</dbReference>
<organism evidence="7 8">
    <name type="scientific">Salpingoeca rosetta (strain ATCC 50818 / BSB-021)</name>
    <dbReference type="NCBI Taxonomy" id="946362"/>
    <lineage>
        <taxon>Eukaryota</taxon>
        <taxon>Choanoflagellata</taxon>
        <taxon>Craspedida</taxon>
        <taxon>Salpingoecidae</taxon>
        <taxon>Salpingoeca</taxon>
    </lineage>
</organism>
<dbReference type="AlphaFoldDB" id="F2UMI9"/>
<dbReference type="FunCoup" id="F2UMI9">
    <property type="interactions" value="436"/>
</dbReference>
<sequence>MAVFGLSLVEAGLTVGPLLGGFASAFHTRGETKTWYKTIQLPWFTPPSWVFPPVWSSLYLGMGYASCLVLKESEGDFARHSLAWGLYASQLALNLSWSTIFFKKHQIAYGLANVCVQLPLAAWCALEFRRIVPKTALFMSPLIAWLSVAAIINYEVWRLNPNRRYGEPPANKSA</sequence>
<accession>F2UMI9</accession>
<dbReference type="GO" id="GO:0033013">
    <property type="term" value="P:tetrapyrrole metabolic process"/>
    <property type="evidence" value="ECO:0007669"/>
    <property type="project" value="UniProtKB-ARBA"/>
</dbReference>
<dbReference type="InParanoid" id="F2UMI9"/>
<feature type="transmembrane region" description="Helical" evidence="6">
    <location>
        <begin position="138"/>
        <end position="157"/>
    </location>
</feature>
<dbReference type="Proteomes" id="UP000007799">
    <property type="component" value="Unassembled WGS sequence"/>
</dbReference>
<evidence type="ECO:0000256" key="6">
    <source>
        <dbReference type="SAM" id="Phobius"/>
    </source>
</evidence>
<evidence type="ECO:0000313" key="8">
    <source>
        <dbReference type="Proteomes" id="UP000007799"/>
    </source>
</evidence>
<dbReference type="OrthoDB" id="8841220at2759"/>
<keyword evidence="5 6" id="KW-0472">Membrane</keyword>
<dbReference type="RefSeq" id="XP_004989661.1">
    <property type="nucleotide sequence ID" value="XM_004989604.1"/>
</dbReference>
<dbReference type="InterPro" id="IPR004307">
    <property type="entry name" value="TspO_MBR"/>
</dbReference>
<dbReference type="STRING" id="946362.F2UMI9"/>
<dbReference type="GeneID" id="16070212"/>
<keyword evidence="4 6" id="KW-1133">Transmembrane helix</keyword>
<reference evidence="7" key="1">
    <citation type="submission" date="2009-08" db="EMBL/GenBank/DDBJ databases">
        <title>Annotation of Salpingoeca rosetta.</title>
        <authorList>
            <consortium name="The Broad Institute Genome Sequencing Platform"/>
            <person name="Russ C."/>
            <person name="Cuomo C."/>
            <person name="Burger G."/>
            <person name="Gray M.W."/>
            <person name="Holland P.W.H."/>
            <person name="King N."/>
            <person name="Lang F.B.F."/>
            <person name="Roger A.J."/>
            <person name="Ruiz-Trillo I."/>
            <person name="Young S.K."/>
            <person name="Zeng Q."/>
            <person name="Gargeya S."/>
            <person name="Alvarado L."/>
            <person name="Berlin A."/>
            <person name="Chapman S.B."/>
            <person name="Chen Z."/>
            <person name="Freedman E."/>
            <person name="Gellesch M."/>
            <person name="Goldberg J."/>
            <person name="Griggs A."/>
            <person name="Gujja S."/>
            <person name="Heilman E."/>
            <person name="Heiman D."/>
            <person name="Howarth C."/>
            <person name="Mehta T."/>
            <person name="Neiman D."/>
            <person name="Pearson M."/>
            <person name="Roberts A."/>
            <person name="Saif S."/>
            <person name="Shea T."/>
            <person name="Shenoy N."/>
            <person name="Sisk P."/>
            <person name="Stolte C."/>
            <person name="Sykes S."/>
            <person name="White J."/>
            <person name="Yandava C."/>
            <person name="Haas B."/>
            <person name="Nusbaum C."/>
            <person name="Birren B."/>
        </authorList>
    </citation>
    <scope>NUCLEOTIDE SEQUENCE</scope>
    <source>
        <strain evidence="7">ATCC 50818</strain>
    </source>
</reference>
<dbReference type="GO" id="GO:0005741">
    <property type="term" value="C:mitochondrial outer membrane"/>
    <property type="evidence" value="ECO:0007669"/>
    <property type="project" value="TreeGrafter"/>
</dbReference>
<dbReference type="EMBL" id="GL832982">
    <property type="protein sequence ID" value="EGD78338.1"/>
    <property type="molecule type" value="Genomic_DNA"/>
</dbReference>
<dbReference type="PANTHER" id="PTHR10057:SF0">
    <property type="entry name" value="TRANSLOCATOR PROTEIN"/>
    <property type="match status" value="1"/>
</dbReference>